<accession>A0A177GDB0</accession>
<evidence type="ECO:0000313" key="3">
    <source>
        <dbReference type="EMBL" id="OAG77741.1"/>
    </source>
</evidence>
<organism evidence="3 4">
    <name type="scientific">Acetobacter malorum</name>
    <dbReference type="NCBI Taxonomy" id="178901"/>
    <lineage>
        <taxon>Bacteria</taxon>
        <taxon>Pseudomonadati</taxon>
        <taxon>Pseudomonadota</taxon>
        <taxon>Alphaproteobacteria</taxon>
        <taxon>Acetobacterales</taxon>
        <taxon>Acetobacteraceae</taxon>
        <taxon>Acetobacter</taxon>
    </lineage>
</organism>
<evidence type="ECO:0000256" key="1">
    <source>
        <dbReference type="ARBA" id="ARBA00022630"/>
    </source>
</evidence>
<dbReference type="InterPro" id="IPR036188">
    <property type="entry name" value="FAD/NAD-bd_sf"/>
</dbReference>
<comment type="caution">
    <text evidence="3">The sequence shown here is derived from an EMBL/GenBank/DDBJ whole genome shotgun (WGS) entry which is preliminary data.</text>
</comment>
<protein>
    <submittedName>
        <fullName evidence="3">Thioredoxin reductase</fullName>
        <ecNumber evidence="3">1.8.1.9</ecNumber>
    </submittedName>
</protein>
<dbReference type="InterPro" id="IPR050097">
    <property type="entry name" value="Ferredoxin-NADP_redctase_2"/>
</dbReference>
<keyword evidence="1" id="KW-0285">Flavoprotein</keyword>
<dbReference type="PATRIC" id="fig|178901.16.peg.1176"/>
<evidence type="ECO:0000313" key="4">
    <source>
        <dbReference type="Proteomes" id="UP000077349"/>
    </source>
</evidence>
<dbReference type="EMBL" id="LVHD01000011">
    <property type="protein sequence ID" value="OAG77741.1"/>
    <property type="molecule type" value="Genomic_DNA"/>
</dbReference>
<evidence type="ECO:0000256" key="2">
    <source>
        <dbReference type="ARBA" id="ARBA00023002"/>
    </source>
</evidence>
<name>A0A177GDB0_9PROT</name>
<dbReference type="Gene3D" id="3.50.50.60">
    <property type="entry name" value="FAD/NAD(P)-binding domain"/>
    <property type="match status" value="1"/>
</dbReference>
<dbReference type="GO" id="GO:0004791">
    <property type="term" value="F:thioredoxin-disulfide reductase (NADPH) activity"/>
    <property type="evidence" value="ECO:0007669"/>
    <property type="project" value="UniProtKB-EC"/>
</dbReference>
<dbReference type="Proteomes" id="UP000077349">
    <property type="component" value="Unassembled WGS sequence"/>
</dbReference>
<reference evidence="3 4" key="1">
    <citation type="submission" date="2016-03" db="EMBL/GenBank/DDBJ databases">
        <title>Draft genome sequence of Acetobacter malorum CECT 7742, a strain isolated from strawberry vinegar.</title>
        <authorList>
            <person name="Sainz F."/>
            <person name="Mas A."/>
            <person name="Torija M.J."/>
        </authorList>
    </citation>
    <scope>NUCLEOTIDE SEQUENCE [LARGE SCALE GENOMIC DNA]</scope>
    <source>
        <strain evidence="3 4">CECT 7742</strain>
    </source>
</reference>
<sequence>MLKGYIETTPGTTRTSVPGVFAAGDVQDKIYRQAVTAAGTGCMAALDAERYLAELGGE</sequence>
<proteinExistence type="predicted"/>
<dbReference type="SUPFAM" id="SSF51905">
    <property type="entry name" value="FAD/NAD(P)-binding domain"/>
    <property type="match status" value="1"/>
</dbReference>
<gene>
    <name evidence="3" type="ORF">Amal_01114</name>
</gene>
<dbReference type="EC" id="1.8.1.9" evidence="3"/>
<dbReference type="AlphaFoldDB" id="A0A177GDB0"/>
<dbReference type="PANTHER" id="PTHR48105">
    <property type="entry name" value="THIOREDOXIN REDUCTASE 1-RELATED-RELATED"/>
    <property type="match status" value="1"/>
</dbReference>
<keyword evidence="2 3" id="KW-0560">Oxidoreductase</keyword>